<evidence type="ECO:0000313" key="4">
    <source>
        <dbReference type="Proteomes" id="UP000019374"/>
    </source>
</evidence>
<proteinExistence type="predicted"/>
<dbReference type="HOGENOM" id="CLU_1503897_0_0_1"/>
<organism evidence="3 4">
    <name type="scientific">Ophiocordyceps sinensis (strain Co18 / CGMCC 3.14243)</name>
    <name type="common">Yarsagumba caterpillar fungus</name>
    <name type="synonym">Hirsutella sinensis</name>
    <dbReference type="NCBI Taxonomy" id="911162"/>
    <lineage>
        <taxon>Eukaryota</taxon>
        <taxon>Fungi</taxon>
        <taxon>Dikarya</taxon>
        <taxon>Ascomycota</taxon>
        <taxon>Pezizomycotina</taxon>
        <taxon>Sordariomycetes</taxon>
        <taxon>Hypocreomycetidae</taxon>
        <taxon>Hypocreales</taxon>
        <taxon>Ophiocordycipitaceae</taxon>
        <taxon>Ophiocordyceps</taxon>
    </lineage>
</organism>
<evidence type="ECO:0000256" key="2">
    <source>
        <dbReference type="SAM" id="SignalP"/>
    </source>
</evidence>
<feature type="region of interest" description="Disordered" evidence="1">
    <location>
        <begin position="142"/>
        <end position="179"/>
    </location>
</feature>
<dbReference type="Proteomes" id="UP000019374">
    <property type="component" value="Unassembled WGS sequence"/>
</dbReference>
<evidence type="ECO:0000256" key="1">
    <source>
        <dbReference type="SAM" id="MobiDB-lite"/>
    </source>
</evidence>
<gene>
    <name evidence="3" type="ORF">OCS_03233</name>
</gene>
<accession>T5AGU0</accession>
<dbReference type="AlphaFoldDB" id="T5AGU0"/>
<name>T5AGU0_OPHSC</name>
<evidence type="ECO:0000313" key="3">
    <source>
        <dbReference type="EMBL" id="EQL01053.1"/>
    </source>
</evidence>
<feature type="chain" id="PRO_5004596937" evidence="2">
    <location>
        <begin position="17"/>
        <end position="179"/>
    </location>
</feature>
<feature type="compositionally biased region" description="Polar residues" evidence="1">
    <location>
        <begin position="146"/>
        <end position="155"/>
    </location>
</feature>
<reference evidence="3 4" key="1">
    <citation type="journal article" date="2013" name="Chin. Sci. Bull.">
        <title>Genome survey uncovers the secrets of sex and lifestyle in caterpillar fungus.</title>
        <authorList>
            <person name="Hu X."/>
            <person name="Zhang Y."/>
            <person name="Xiao G."/>
            <person name="Zheng P."/>
            <person name="Xia Y."/>
            <person name="Zhang X."/>
            <person name="St Leger R.J."/>
            <person name="Liu X."/>
            <person name="Wang C."/>
        </authorList>
    </citation>
    <scope>NUCLEOTIDE SEQUENCE [LARGE SCALE GENOMIC DNA]</scope>
    <source>
        <strain evidence="4">Co18 / CGMCC 3.14243</strain>
        <tissue evidence="3">Fruit-body</tissue>
    </source>
</reference>
<dbReference type="EMBL" id="KE652605">
    <property type="protein sequence ID" value="EQL01053.1"/>
    <property type="molecule type" value="Genomic_DNA"/>
</dbReference>
<keyword evidence="2" id="KW-0732">Signal</keyword>
<protein>
    <submittedName>
        <fullName evidence="3">Uncharacterized protein</fullName>
    </submittedName>
</protein>
<feature type="signal peptide" evidence="2">
    <location>
        <begin position="1"/>
        <end position="16"/>
    </location>
</feature>
<sequence length="179" mass="19528">MLLTLTLALLAGPASCLKDYYQAEDHPAVKARLEEFSKGLTLRIASDNQPYQDTDGTEEPVCPNKIFSCRYVYLYTRNRMLKATNVSFSAKSFLDADLDTPYSKADDKFPARVITTKSTAVTDSTTKGWKVAFKLTAGGAPAARSEASTASNTQRGRQRCGRSHTRCPARPGIGAPSRP</sequence>
<feature type="compositionally biased region" description="Basic residues" evidence="1">
    <location>
        <begin position="156"/>
        <end position="167"/>
    </location>
</feature>